<sequence>MILYFRVSNLQIFGIIANKSESIRLEKFNKCIESKKIIITT</sequence>
<accession>U5BWF1</accession>
<gene>
    <name evidence="1" type="ORF">P872_09000</name>
</gene>
<proteinExistence type="predicted"/>
<evidence type="ECO:0000313" key="2">
    <source>
        <dbReference type="Proteomes" id="UP000016843"/>
    </source>
</evidence>
<keyword evidence="2" id="KW-1185">Reference proteome</keyword>
<dbReference type="Proteomes" id="UP000016843">
    <property type="component" value="Unassembled WGS sequence"/>
</dbReference>
<dbReference type="AlphaFoldDB" id="U5BWF1"/>
<evidence type="ECO:0000313" key="1">
    <source>
        <dbReference type="EMBL" id="ERM81864.1"/>
    </source>
</evidence>
<comment type="caution">
    <text evidence="1">The sequence shown here is derived from an EMBL/GenBank/DDBJ whole genome shotgun (WGS) entry which is preliminary data.</text>
</comment>
<reference evidence="1 2" key="1">
    <citation type="journal article" date="2013" name="Genome Announc.">
        <title>Draft Genome Sequence of the Psychrophilic and Alkaliphilic Rhodonellum psychrophilum Strain GCM71T.</title>
        <authorList>
            <person name="Hauptmann A.L."/>
            <person name="Glaring M.A."/>
            <person name="Hallin P.F."/>
            <person name="Prieme A."/>
            <person name="Stougaard P."/>
        </authorList>
    </citation>
    <scope>NUCLEOTIDE SEQUENCE [LARGE SCALE GENOMIC DNA]</scope>
    <source>
        <strain evidence="1 2">GCM71</strain>
    </source>
</reference>
<dbReference type="EMBL" id="AWXR01000039">
    <property type="protein sequence ID" value="ERM81864.1"/>
    <property type="molecule type" value="Genomic_DNA"/>
</dbReference>
<protein>
    <submittedName>
        <fullName evidence="1">Uncharacterized protein</fullName>
    </submittedName>
</protein>
<name>U5BWF1_9BACT</name>
<organism evidence="1 2">
    <name type="scientific">Rhodonellum psychrophilum GCM71 = DSM 17998</name>
    <dbReference type="NCBI Taxonomy" id="1123057"/>
    <lineage>
        <taxon>Bacteria</taxon>
        <taxon>Pseudomonadati</taxon>
        <taxon>Bacteroidota</taxon>
        <taxon>Cytophagia</taxon>
        <taxon>Cytophagales</taxon>
        <taxon>Cytophagaceae</taxon>
        <taxon>Rhodonellum</taxon>
    </lineage>
</organism>